<evidence type="ECO:0000313" key="2">
    <source>
        <dbReference type="Proteomes" id="UP000830375"/>
    </source>
</evidence>
<dbReference type="GO" id="GO:0005840">
    <property type="term" value="C:ribosome"/>
    <property type="evidence" value="ECO:0007669"/>
    <property type="project" value="UniProtKB-KW"/>
</dbReference>
<dbReference type="Proteomes" id="UP000830375">
    <property type="component" value="Unassembled WGS sequence"/>
</dbReference>
<keyword evidence="1" id="KW-0808">Transferase</keyword>
<keyword evidence="1" id="KW-0689">Ribosomal protein</keyword>
<keyword evidence="1" id="KW-0489">Methyltransferase</keyword>
<proteinExistence type="predicted"/>
<name>A0ABQ8M089_LABRO</name>
<accession>A0ABQ8M089</accession>
<keyword evidence="2" id="KW-1185">Reference proteome</keyword>
<dbReference type="GO" id="GO:0032259">
    <property type="term" value="P:methylation"/>
    <property type="evidence" value="ECO:0007669"/>
    <property type="project" value="UniProtKB-KW"/>
</dbReference>
<keyword evidence="1" id="KW-0687">Ribonucleoprotein</keyword>
<gene>
    <name evidence="1" type="ORF">H4Q32_024256</name>
</gene>
<evidence type="ECO:0000313" key="1">
    <source>
        <dbReference type="EMBL" id="KAI2655661.1"/>
    </source>
</evidence>
<dbReference type="EMBL" id="JACTAM010000016">
    <property type="protein sequence ID" value="KAI2655661.1"/>
    <property type="molecule type" value="Genomic_DNA"/>
</dbReference>
<comment type="caution">
    <text evidence="1">The sequence shown here is derived from an EMBL/GenBank/DDBJ whole genome shotgun (WGS) entry which is preliminary data.</text>
</comment>
<dbReference type="GO" id="GO:0008168">
    <property type="term" value="F:methyltransferase activity"/>
    <property type="evidence" value="ECO:0007669"/>
    <property type="project" value="UniProtKB-KW"/>
</dbReference>
<protein>
    <submittedName>
        <fullName evidence="1">Ribosomal protein L11 methyltransferase</fullName>
    </submittedName>
</protein>
<organism evidence="1 2">
    <name type="scientific">Labeo rohita</name>
    <name type="common">Indian major carp</name>
    <name type="synonym">Cyprinus rohita</name>
    <dbReference type="NCBI Taxonomy" id="84645"/>
    <lineage>
        <taxon>Eukaryota</taxon>
        <taxon>Metazoa</taxon>
        <taxon>Chordata</taxon>
        <taxon>Craniata</taxon>
        <taxon>Vertebrata</taxon>
        <taxon>Euteleostomi</taxon>
        <taxon>Actinopterygii</taxon>
        <taxon>Neopterygii</taxon>
        <taxon>Teleostei</taxon>
        <taxon>Ostariophysi</taxon>
        <taxon>Cypriniformes</taxon>
        <taxon>Cyprinidae</taxon>
        <taxon>Labeoninae</taxon>
        <taxon>Labeonini</taxon>
        <taxon>Labeo</taxon>
    </lineage>
</organism>
<sequence length="116" mass="13567">MNHTTVPRGDALHLLSGVYRKYMDKTLNHFDYSLLVEQVQEKLSENPDDYCNFDSFNRLLFRLGLQQYLINLQLLQISDCCISLLAVTNETLWKSEYSLCWGFLSMSSRKRNCSLC</sequence>
<reference evidence="1 2" key="1">
    <citation type="submission" date="2022-01" db="EMBL/GenBank/DDBJ databases">
        <title>A high-quality chromosome-level genome assembly of rohu carp, Labeo rohita.</title>
        <authorList>
            <person name="Arick M.A. II"/>
            <person name="Hsu C.-Y."/>
            <person name="Magbanua Z."/>
            <person name="Pechanova O."/>
            <person name="Grover C."/>
            <person name="Miller E."/>
            <person name="Thrash A."/>
            <person name="Ezzel L."/>
            <person name="Alam S."/>
            <person name="Benzie J."/>
            <person name="Hamilton M."/>
            <person name="Karsi A."/>
            <person name="Lawrence M.L."/>
            <person name="Peterson D.G."/>
        </authorList>
    </citation>
    <scope>NUCLEOTIDE SEQUENCE [LARGE SCALE GENOMIC DNA]</scope>
    <source>
        <strain evidence="2">BAU-BD-2019</strain>
        <tissue evidence="1">Blood</tissue>
    </source>
</reference>